<dbReference type="AlphaFoldDB" id="A0A811S8P9"/>
<comment type="caution">
    <text evidence="6">The sequence shown here is derived from an EMBL/GenBank/DDBJ whole genome shotgun (WGS) entry which is preliminary data.</text>
</comment>
<dbReference type="InterPro" id="IPR044859">
    <property type="entry name" value="Allene_oxi_cyc_Dirigent"/>
</dbReference>
<dbReference type="PANTHER" id="PTHR46215:SF15">
    <property type="entry name" value="DIRIGENT PROTEIN 24"/>
    <property type="match status" value="1"/>
</dbReference>
<keyword evidence="4" id="KW-0052">Apoplast</keyword>
<evidence type="ECO:0000256" key="4">
    <source>
        <dbReference type="RuleBase" id="RU363099"/>
    </source>
</evidence>
<protein>
    <recommendedName>
        <fullName evidence="4">Dirigent protein</fullName>
    </recommendedName>
</protein>
<gene>
    <name evidence="6" type="ORF">NCGR_LOCUS62702</name>
</gene>
<dbReference type="OrthoDB" id="1921494at2759"/>
<evidence type="ECO:0000313" key="7">
    <source>
        <dbReference type="Proteomes" id="UP000604825"/>
    </source>
</evidence>
<proteinExistence type="inferred from homology"/>
<feature type="region of interest" description="Disordered" evidence="5">
    <location>
        <begin position="1"/>
        <end position="20"/>
    </location>
</feature>
<organism evidence="6 7">
    <name type="scientific">Miscanthus lutarioriparius</name>
    <dbReference type="NCBI Taxonomy" id="422564"/>
    <lineage>
        <taxon>Eukaryota</taxon>
        <taxon>Viridiplantae</taxon>
        <taxon>Streptophyta</taxon>
        <taxon>Embryophyta</taxon>
        <taxon>Tracheophyta</taxon>
        <taxon>Spermatophyta</taxon>
        <taxon>Magnoliopsida</taxon>
        <taxon>Liliopsida</taxon>
        <taxon>Poales</taxon>
        <taxon>Poaceae</taxon>
        <taxon>PACMAD clade</taxon>
        <taxon>Panicoideae</taxon>
        <taxon>Andropogonodae</taxon>
        <taxon>Andropogoneae</taxon>
        <taxon>Saccharinae</taxon>
        <taxon>Miscanthus</taxon>
    </lineage>
</organism>
<keyword evidence="3 4" id="KW-0964">Secreted</keyword>
<dbReference type="EMBL" id="CAJGYO010000019">
    <property type="protein sequence ID" value="CAD6338604.1"/>
    <property type="molecule type" value="Genomic_DNA"/>
</dbReference>
<dbReference type="Proteomes" id="UP000604825">
    <property type="component" value="Unassembled WGS sequence"/>
</dbReference>
<evidence type="ECO:0000256" key="5">
    <source>
        <dbReference type="SAM" id="MobiDB-lite"/>
    </source>
</evidence>
<comment type="similarity">
    <text evidence="1 4">Belongs to the plant dirigent protein family.</text>
</comment>
<dbReference type="GO" id="GO:0048046">
    <property type="term" value="C:apoplast"/>
    <property type="evidence" value="ECO:0007669"/>
    <property type="project" value="UniProtKB-SubCell"/>
</dbReference>
<dbReference type="GO" id="GO:0009699">
    <property type="term" value="P:phenylpropanoid biosynthetic process"/>
    <property type="evidence" value="ECO:0007669"/>
    <property type="project" value="UniProtKB-ARBA"/>
</dbReference>
<sequence>MGPAGASAPRPEPHGRADCSNKHDWVIGRAQGFYVASSQDGTSKTIVLTAMLEGPEAPHGGDTLSFFGVHRMAAPESHIAIIGGTGKYEHAKGFAAIQTLHPGDEHTIDGSECWCRSDGQRRSRWRGRGATTC</sequence>
<dbReference type="Pfam" id="PF03018">
    <property type="entry name" value="Dirigent"/>
    <property type="match status" value="1"/>
</dbReference>
<dbReference type="InterPro" id="IPR004265">
    <property type="entry name" value="Dirigent"/>
</dbReference>
<comment type="subunit">
    <text evidence="2 4">Homodimer.</text>
</comment>
<reference evidence="6" key="1">
    <citation type="submission" date="2020-10" db="EMBL/GenBank/DDBJ databases">
        <authorList>
            <person name="Han B."/>
            <person name="Lu T."/>
            <person name="Zhao Q."/>
            <person name="Huang X."/>
            <person name="Zhao Y."/>
        </authorList>
    </citation>
    <scope>NUCLEOTIDE SEQUENCE</scope>
</reference>
<evidence type="ECO:0000256" key="1">
    <source>
        <dbReference type="ARBA" id="ARBA00010746"/>
    </source>
</evidence>
<evidence type="ECO:0000256" key="3">
    <source>
        <dbReference type="ARBA" id="ARBA00022525"/>
    </source>
</evidence>
<keyword evidence="7" id="KW-1185">Reference proteome</keyword>
<evidence type="ECO:0000256" key="2">
    <source>
        <dbReference type="ARBA" id="ARBA00011738"/>
    </source>
</evidence>
<feature type="compositionally biased region" description="Basic and acidic residues" evidence="5">
    <location>
        <begin position="11"/>
        <end position="20"/>
    </location>
</feature>
<comment type="function">
    <text evidence="4">Dirigent proteins impart stereoselectivity on the phenoxy radical-coupling reaction, yielding optically active lignans from two molecules of coniferyl alcohol in the biosynthesis of lignans, flavonolignans, and alkaloids and thus plays a central role in plant secondary metabolism.</text>
</comment>
<dbReference type="PANTHER" id="PTHR46215">
    <property type="entry name" value="DIRIGENT PROTEIN 24-RELATED"/>
    <property type="match status" value="1"/>
</dbReference>
<evidence type="ECO:0000313" key="6">
    <source>
        <dbReference type="EMBL" id="CAD6338604.1"/>
    </source>
</evidence>
<name>A0A811S8P9_9POAL</name>
<accession>A0A811S8P9</accession>
<comment type="subcellular location">
    <subcellularLocation>
        <location evidence="4">Secreted</location>
        <location evidence="4">Extracellular space</location>
        <location evidence="4">Apoplast</location>
    </subcellularLocation>
</comment>
<dbReference type="Gene3D" id="2.40.480.10">
    <property type="entry name" value="Allene oxide cyclase-like"/>
    <property type="match status" value="1"/>
</dbReference>